<reference evidence="2 3" key="1">
    <citation type="submission" date="2024-05" db="EMBL/GenBank/DDBJ databases">
        <authorList>
            <person name="Venkateswaran K."/>
        </authorList>
    </citation>
    <scope>NUCLEOTIDE SEQUENCE [LARGE SCALE GENOMIC DNA]</scope>
    <source>
        <strain evidence="2 3">179-C4-2-HS</strain>
    </source>
</reference>
<protein>
    <submittedName>
        <fullName evidence="2">Anti-sigma factor</fullName>
    </submittedName>
</protein>
<dbReference type="RefSeq" id="WP_306075170.1">
    <property type="nucleotide sequence ID" value="NZ_JAROBZ020000004.1"/>
</dbReference>
<evidence type="ECO:0000256" key="1">
    <source>
        <dbReference type="SAM" id="Phobius"/>
    </source>
</evidence>
<evidence type="ECO:0000313" key="3">
    <source>
        <dbReference type="Proteomes" id="UP001241748"/>
    </source>
</evidence>
<comment type="caution">
    <text evidence="2">The sequence shown here is derived from an EMBL/GenBank/DDBJ whole genome shotgun (WGS) entry which is preliminary data.</text>
</comment>
<keyword evidence="1" id="KW-0472">Membrane</keyword>
<dbReference type="EMBL" id="JAROBZ020000004">
    <property type="protein sequence ID" value="MFB3171031.1"/>
    <property type="molecule type" value="Genomic_DNA"/>
</dbReference>
<sequence length="461" mass="52659">MTDKIPSFKEDIDMIHVPTDKLNTIISNFSLDSETRKQQVKRKRNRILIAAACLLIGIPTTAFGAVKAYDMIVQKQNYEVNISVVNKIFNMKDSWYKMKIGYLPENMEANDSLAMKYSFKDNYENGGFSFILWRLGKNSDFQTLYANGYEEKEINGRKAVIVNKDTGNKNVMFDRQVFLLFEEEGMMVESYVGKDVSDEQLLKVIEGISLESTTEEKATYTADYDGSLFSEAKEPTESRVIPLKKDSKQLFKVGQTVPVTIEMNETESKLEYVIEKVEVFDSIKDFKQGNFNELGLEILSENKALDQTNKFLPYKRDVYKVGNGKDSVDELVESQVVNLKFVYLTTTLKNSGKQASEEIYMHPSLQVLKFEKNAWNYAGEDGIAEDSIMTGEVDYLEPHGNGKGFYNIGSIQPGQTMKVNLGYFVDADKLDSIFLDAFHYSGFGDTENMNSKDRWWIDIRQ</sequence>
<accession>A0ABV4Z1Q0</accession>
<feature type="transmembrane region" description="Helical" evidence="1">
    <location>
        <begin position="47"/>
        <end position="66"/>
    </location>
</feature>
<name>A0ABV4Z1Q0_9BACI</name>
<keyword evidence="1" id="KW-1133">Transmembrane helix</keyword>
<evidence type="ECO:0000313" key="2">
    <source>
        <dbReference type="EMBL" id="MFB3171031.1"/>
    </source>
</evidence>
<keyword evidence="3" id="KW-1185">Reference proteome</keyword>
<dbReference type="Proteomes" id="UP001241748">
    <property type="component" value="Unassembled WGS sequence"/>
</dbReference>
<organism evidence="2 3">
    <name type="scientific">Neobacillus driksii</name>
    <dbReference type="NCBI Taxonomy" id="3035913"/>
    <lineage>
        <taxon>Bacteria</taxon>
        <taxon>Bacillati</taxon>
        <taxon>Bacillota</taxon>
        <taxon>Bacilli</taxon>
        <taxon>Bacillales</taxon>
        <taxon>Bacillaceae</taxon>
        <taxon>Neobacillus</taxon>
    </lineage>
</organism>
<gene>
    <name evidence="2" type="ORF">P5G62_028475</name>
</gene>
<keyword evidence="1" id="KW-0812">Transmembrane</keyword>
<proteinExistence type="predicted"/>